<evidence type="ECO:0000313" key="1">
    <source>
        <dbReference type="EMBL" id="CAG6738758.1"/>
    </source>
</evidence>
<organism evidence="1">
    <name type="scientific">Cacopsylla melanoneura</name>
    <dbReference type="NCBI Taxonomy" id="428564"/>
    <lineage>
        <taxon>Eukaryota</taxon>
        <taxon>Metazoa</taxon>
        <taxon>Ecdysozoa</taxon>
        <taxon>Arthropoda</taxon>
        <taxon>Hexapoda</taxon>
        <taxon>Insecta</taxon>
        <taxon>Pterygota</taxon>
        <taxon>Neoptera</taxon>
        <taxon>Paraneoptera</taxon>
        <taxon>Hemiptera</taxon>
        <taxon>Sternorrhyncha</taxon>
        <taxon>Psylloidea</taxon>
        <taxon>Psyllidae</taxon>
        <taxon>Psyllinae</taxon>
        <taxon>Cacopsylla</taxon>
    </lineage>
</organism>
<sequence length="105" mass="12227">MVPIAIHRNLRIPNSTEKLVQCTTCTVAHDIKLARKRQNSRLSTRNQHELHYCTYQNKLETVLGTNQIRTKRKAQKSVTMTNSISRNIELYSFREAHIPLRNGKL</sequence>
<reference evidence="1" key="1">
    <citation type="submission" date="2021-05" db="EMBL/GenBank/DDBJ databases">
        <authorList>
            <person name="Alioto T."/>
            <person name="Alioto T."/>
            <person name="Gomez Garrido J."/>
        </authorList>
    </citation>
    <scope>NUCLEOTIDE SEQUENCE</scope>
</reference>
<dbReference type="AlphaFoldDB" id="A0A8D8Z0U9"/>
<proteinExistence type="predicted"/>
<protein>
    <submittedName>
        <fullName evidence="1">Uncharacterized protein</fullName>
    </submittedName>
</protein>
<accession>A0A8D8Z0U9</accession>
<name>A0A8D8Z0U9_9HEMI</name>
<dbReference type="EMBL" id="HBUF01409476">
    <property type="protein sequence ID" value="CAG6738758.1"/>
    <property type="molecule type" value="Transcribed_RNA"/>
</dbReference>